<reference evidence="1" key="1">
    <citation type="submission" date="2006-10" db="EMBL/GenBank/DDBJ databases">
        <authorList>
            <person name="Amadeo P."/>
            <person name="Zhao Q."/>
            <person name="Wortman J."/>
            <person name="Fraser-Liggett C."/>
            <person name="Carlton J."/>
        </authorList>
    </citation>
    <scope>NUCLEOTIDE SEQUENCE</scope>
    <source>
        <strain evidence="1">G3</strain>
    </source>
</reference>
<accession>A2F8P8</accession>
<evidence type="ECO:0000313" key="2">
    <source>
        <dbReference type="Proteomes" id="UP000001542"/>
    </source>
</evidence>
<evidence type="ECO:0008006" key="3">
    <source>
        <dbReference type="Google" id="ProtNLM"/>
    </source>
</evidence>
<dbReference type="EMBL" id="DS113664">
    <property type="protein sequence ID" value="EAX98726.1"/>
    <property type="molecule type" value="Genomic_DNA"/>
</dbReference>
<reference evidence="1" key="2">
    <citation type="journal article" date="2007" name="Science">
        <title>Draft genome sequence of the sexually transmitted pathogen Trichomonas vaginalis.</title>
        <authorList>
            <person name="Carlton J.M."/>
            <person name="Hirt R.P."/>
            <person name="Silva J.C."/>
            <person name="Delcher A.L."/>
            <person name="Schatz M."/>
            <person name="Zhao Q."/>
            <person name="Wortman J.R."/>
            <person name="Bidwell S.L."/>
            <person name="Alsmark U.C.M."/>
            <person name="Besteiro S."/>
            <person name="Sicheritz-Ponten T."/>
            <person name="Noel C.J."/>
            <person name="Dacks J.B."/>
            <person name="Foster P.G."/>
            <person name="Simillion C."/>
            <person name="Van de Peer Y."/>
            <person name="Miranda-Saavedra D."/>
            <person name="Barton G.J."/>
            <person name="Westrop G.D."/>
            <person name="Mueller S."/>
            <person name="Dessi D."/>
            <person name="Fiori P.L."/>
            <person name="Ren Q."/>
            <person name="Paulsen I."/>
            <person name="Zhang H."/>
            <person name="Bastida-Corcuera F.D."/>
            <person name="Simoes-Barbosa A."/>
            <person name="Brown M.T."/>
            <person name="Hayes R.D."/>
            <person name="Mukherjee M."/>
            <person name="Okumura C.Y."/>
            <person name="Schneider R."/>
            <person name="Smith A.J."/>
            <person name="Vanacova S."/>
            <person name="Villalvazo M."/>
            <person name="Haas B.J."/>
            <person name="Pertea M."/>
            <person name="Feldblyum T.V."/>
            <person name="Utterback T.R."/>
            <person name="Shu C.L."/>
            <person name="Osoegawa K."/>
            <person name="de Jong P.J."/>
            <person name="Hrdy I."/>
            <person name="Horvathova L."/>
            <person name="Zubacova Z."/>
            <person name="Dolezal P."/>
            <person name="Malik S.B."/>
            <person name="Logsdon J.M. Jr."/>
            <person name="Henze K."/>
            <person name="Gupta A."/>
            <person name="Wang C.C."/>
            <person name="Dunne R.L."/>
            <person name="Upcroft J.A."/>
            <person name="Upcroft P."/>
            <person name="White O."/>
            <person name="Salzberg S.L."/>
            <person name="Tang P."/>
            <person name="Chiu C.-H."/>
            <person name="Lee Y.-S."/>
            <person name="Embley T.M."/>
            <person name="Coombs G.H."/>
            <person name="Mottram J.C."/>
            <person name="Tachezy J."/>
            <person name="Fraser-Liggett C.M."/>
            <person name="Johnson P.J."/>
        </authorList>
    </citation>
    <scope>NUCLEOTIDE SEQUENCE [LARGE SCALE GENOMIC DNA]</scope>
    <source>
        <strain evidence="1">G3</strain>
    </source>
</reference>
<dbReference type="RefSeq" id="XP_001311656.1">
    <property type="nucleotide sequence ID" value="XM_001311655.1"/>
</dbReference>
<keyword evidence="2" id="KW-1185">Reference proteome</keyword>
<name>A2F8P8_TRIV3</name>
<dbReference type="AlphaFoldDB" id="A2F8P8"/>
<dbReference type="VEuPathDB" id="TrichDB:TVAGG3_0456350"/>
<organism evidence="1 2">
    <name type="scientific">Trichomonas vaginalis (strain ATCC PRA-98 / G3)</name>
    <dbReference type="NCBI Taxonomy" id="412133"/>
    <lineage>
        <taxon>Eukaryota</taxon>
        <taxon>Metamonada</taxon>
        <taxon>Parabasalia</taxon>
        <taxon>Trichomonadida</taxon>
        <taxon>Trichomonadidae</taxon>
        <taxon>Trichomonas</taxon>
    </lineage>
</organism>
<proteinExistence type="predicted"/>
<gene>
    <name evidence="1" type="ORF">TVAG_481020</name>
</gene>
<dbReference type="InterPro" id="IPR037191">
    <property type="entry name" value="VPS9_dom_sf"/>
</dbReference>
<dbReference type="VEuPathDB" id="TrichDB:TVAG_481020"/>
<evidence type="ECO:0000313" key="1">
    <source>
        <dbReference type="EMBL" id="EAX98726.1"/>
    </source>
</evidence>
<dbReference type="Proteomes" id="UP000001542">
    <property type="component" value="Unassembled WGS sequence"/>
</dbReference>
<dbReference type="SUPFAM" id="SSF109993">
    <property type="entry name" value="VPS9 domain"/>
    <property type="match status" value="1"/>
</dbReference>
<dbReference type="KEGG" id="tva:4756527"/>
<sequence>MTTDEKKQRQLSKIDNIENLVRPFTDKEREFLSSATFIEYQLFKVYHVNPYDYKAYNKALESIQTVYDKVIEEIADYKKKQADHCRKVSRLRKKEVMYRAQFNDISRNQKYLWKSLRCHHKIKKLEQYSNLIDDVILHLIMAQKFIDDMQQLHLVFNIEFQRKIIREILHAFKLDTKLVQIKSHLKKIRRRIRSCKDPNRAWYMDHEKGIYGFSGKFYDPKQSFYPISEADHLFEEYFTLYKNDDGLAKFYKGMELILNNPSVSGQVLFEISEFFADKAIKKDEKAKEIFFILLSRQMFGKLYPKIFKPMSDEESKEIASRIQFFRNYSMDVFIANKKMFPNLLISIPISTIGNDNPYSTVIFHLEDLQYQYNPIDFCYLTLQIIDRLQETACMIERDLEERTSGKLTALSDHLLCVDDIIDVLVVLLLISQQIEIGHLISLYEPYVNALMLPQKFSFSFLTLSTAWKKIATTNVEDFKVQAKCIVSQSLDVEPLGIEKSAEKKSN</sequence>
<protein>
    <recommendedName>
        <fullName evidence="3">VPS9 domain-containing protein</fullName>
    </recommendedName>
</protein>
<dbReference type="InParanoid" id="A2F8P8"/>